<evidence type="ECO:0000313" key="2">
    <source>
        <dbReference type="Proteomes" id="UP001341444"/>
    </source>
</evidence>
<evidence type="ECO:0000313" key="1">
    <source>
        <dbReference type="EMBL" id="MED1205606.1"/>
    </source>
</evidence>
<accession>A0ABU6MLP6</accession>
<sequence length="98" mass="11644">MKVMEIRGVENNEKSNYLIVWFVLKEYPDQVFGIKHFPNAKFKKDYLVLEPDENYFEQAEILKVLENNIAGIKESIGNEMENYPQFRLKLLFSRNALL</sequence>
<protein>
    <submittedName>
        <fullName evidence="1">Uncharacterized protein</fullName>
    </submittedName>
</protein>
<gene>
    <name evidence="1" type="ORF">P4T90_21460</name>
</gene>
<keyword evidence="2" id="KW-1185">Reference proteome</keyword>
<dbReference type="Proteomes" id="UP001341444">
    <property type="component" value="Unassembled WGS sequence"/>
</dbReference>
<proteinExistence type="predicted"/>
<name>A0ABU6MLP6_9BACI</name>
<dbReference type="EMBL" id="JARMAB010000038">
    <property type="protein sequence ID" value="MED1205606.1"/>
    <property type="molecule type" value="Genomic_DNA"/>
</dbReference>
<reference evidence="1 2" key="1">
    <citation type="submission" date="2023-03" db="EMBL/GenBank/DDBJ databases">
        <title>Bacillus Genome Sequencing.</title>
        <authorList>
            <person name="Dunlap C."/>
        </authorList>
    </citation>
    <scope>NUCLEOTIDE SEQUENCE [LARGE SCALE GENOMIC DNA]</scope>
    <source>
        <strain evidence="1 2">B-23453</strain>
    </source>
</reference>
<dbReference type="RefSeq" id="WP_066270849.1">
    <property type="nucleotide sequence ID" value="NZ_JARMAB010000038.1"/>
</dbReference>
<comment type="caution">
    <text evidence="1">The sequence shown here is derived from an EMBL/GenBank/DDBJ whole genome shotgun (WGS) entry which is preliminary data.</text>
</comment>
<organism evidence="1 2">
    <name type="scientific">Heyndrickxia acidicola</name>
    <dbReference type="NCBI Taxonomy" id="209389"/>
    <lineage>
        <taxon>Bacteria</taxon>
        <taxon>Bacillati</taxon>
        <taxon>Bacillota</taxon>
        <taxon>Bacilli</taxon>
        <taxon>Bacillales</taxon>
        <taxon>Bacillaceae</taxon>
        <taxon>Heyndrickxia</taxon>
    </lineage>
</organism>